<dbReference type="EMBL" id="JAENIM010000041">
    <property type="protein sequence ID" value="MBK1791807.1"/>
    <property type="molecule type" value="Genomic_DNA"/>
</dbReference>
<organism evidence="1 2">
    <name type="scientific">Persicirhabdus sediminis</name>
    <dbReference type="NCBI Taxonomy" id="454144"/>
    <lineage>
        <taxon>Bacteria</taxon>
        <taxon>Pseudomonadati</taxon>
        <taxon>Verrucomicrobiota</taxon>
        <taxon>Verrucomicrobiia</taxon>
        <taxon>Verrucomicrobiales</taxon>
        <taxon>Verrucomicrobiaceae</taxon>
        <taxon>Persicirhabdus</taxon>
    </lineage>
</organism>
<gene>
    <name evidence="1" type="ORF">JIN82_11650</name>
</gene>
<keyword evidence="2" id="KW-1185">Reference proteome</keyword>
<dbReference type="AlphaFoldDB" id="A0A8J7MEB0"/>
<proteinExistence type="predicted"/>
<sequence length="103" mass="11861">MSEESPTITQDLHQADIDASFIHNLIDDINKCTELIEVLPKFAAQEYVNDQQNLELHEAAAMLIAGQLRGLQIRYQHEGSQWWDTIMQAPQGAFRITRIQHNF</sequence>
<dbReference type="Proteomes" id="UP000624703">
    <property type="component" value="Unassembled WGS sequence"/>
</dbReference>
<evidence type="ECO:0000313" key="1">
    <source>
        <dbReference type="EMBL" id="MBK1791807.1"/>
    </source>
</evidence>
<reference evidence="1" key="1">
    <citation type="submission" date="2021-01" db="EMBL/GenBank/DDBJ databases">
        <title>Modified the classification status of verrucomicrobia.</title>
        <authorList>
            <person name="Feng X."/>
        </authorList>
    </citation>
    <scope>NUCLEOTIDE SEQUENCE</scope>
    <source>
        <strain evidence="1">_KCTC 22039</strain>
    </source>
</reference>
<evidence type="ECO:0000313" key="2">
    <source>
        <dbReference type="Proteomes" id="UP000624703"/>
    </source>
</evidence>
<accession>A0A8J7MEB0</accession>
<protein>
    <submittedName>
        <fullName evidence="1">Uncharacterized protein</fullName>
    </submittedName>
</protein>
<name>A0A8J7MEB0_9BACT</name>
<dbReference type="RefSeq" id="WP_200311825.1">
    <property type="nucleotide sequence ID" value="NZ_JAENIM010000041.1"/>
</dbReference>
<comment type="caution">
    <text evidence="1">The sequence shown here is derived from an EMBL/GenBank/DDBJ whole genome shotgun (WGS) entry which is preliminary data.</text>
</comment>